<sequence length="61" mass="7127">MKKGNIFACIWEYIEEYTPLPYGKHNHIKTYGVEDLEWPTMTVIVEMDSYHSPLNPIGGRI</sequence>
<evidence type="ECO:0000313" key="1">
    <source>
        <dbReference type="EMBL" id="GGH77779.1"/>
    </source>
</evidence>
<comment type="caution">
    <text evidence="1">The sequence shown here is derived from an EMBL/GenBank/DDBJ whole genome shotgun (WGS) entry which is preliminary data.</text>
</comment>
<name>A0A8J2ZTP4_9BACL</name>
<reference evidence="1" key="1">
    <citation type="journal article" date="2014" name="Int. J. Syst. Evol. Microbiol.">
        <title>Complete genome sequence of Corynebacterium casei LMG S-19264T (=DSM 44701T), isolated from a smear-ripened cheese.</title>
        <authorList>
            <consortium name="US DOE Joint Genome Institute (JGI-PGF)"/>
            <person name="Walter F."/>
            <person name="Albersmeier A."/>
            <person name="Kalinowski J."/>
            <person name="Ruckert C."/>
        </authorList>
    </citation>
    <scope>NUCLEOTIDE SEQUENCE</scope>
    <source>
        <strain evidence="1">CGMCC 1.12777</strain>
    </source>
</reference>
<evidence type="ECO:0000313" key="2">
    <source>
        <dbReference type="Proteomes" id="UP000656813"/>
    </source>
</evidence>
<protein>
    <submittedName>
        <fullName evidence="1">Uncharacterized protein</fullName>
    </submittedName>
</protein>
<organism evidence="1 2">
    <name type="scientific">Pullulanibacillus pueri</name>
    <dbReference type="NCBI Taxonomy" id="1437324"/>
    <lineage>
        <taxon>Bacteria</taxon>
        <taxon>Bacillati</taxon>
        <taxon>Bacillota</taxon>
        <taxon>Bacilli</taxon>
        <taxon>Bacillales</taxon>
        <taxon>Sporolactobacillaceae</taxon>
        <taxon>Pullulanibacillus</taxon>
    </lineage>
</organism>
<reference evidence="1" key="2">
    <citation type="submission" date="2020-09" db="EMBL/GenBank/DDBJ databases">
        <authorList>
            <person name="Sun Q."/>
            <person name="Zhou Y."/>
        </authorList>
    </citation>
    <scope>NUCLEOTIDE SEQUENCE</scope>
    <source>
        <strain evidence="1">CGMCC 1.12777</strain>
    </source>
</reference>
<proteinExistence type="predicted"/>
<gene>
    <name evidence="1" type="ORF">GCM10007096_10180</name>
</gene>
<dbReference type="EMBL" id="BMFV01000005">
    <property type="protein sequence ID" value="GGH77779.1"/>
    <property type="molecule type" value="Genomic_DNA"/>
</dbReference>
<keyword evidence="2" id="KW-1185">Reference proteome</keyword>
<dbReference type="AlphaFoldDB" id="A0A8J2ZTP4"/>
<accession>A0A8J2ZTP4</accession>
<dbReference type="Proteomes" id="UP000656813">
    <property type="component" value="Unassembled WGS sequence"/>
</dbReference>